<reference evidence="3" key="1">
    <citation type="submission" date="2018-12" db="EMBL/GenBank/DDBJ databases">
        <title>Tengunoibacter tsumagoiensis gen. nov., sp. nov., Dictyobacter kobayashii sp. nov., D. alpinus sp. nov., and D. joshuensis sp. nov. and description of Dictyobacteraceae fam. nov. within the order Ktedonobacterales isolated from Tengu-no-mugimeshi.</title>
        <authorList>
            <person name="Wang C.M."/>
            <person name="Zheng Y."/>
            <person name="Sakai Y."/>
            <person name="Toyoda A."/>
            <person name="Minakuchi Y."/>
            <person name="Abe K."/>
            <person name="Yokota A."/>
            <person name="Yabe S."/>
        </authorList>
    </citation>
    <scope>NUCLEOTIDE SEQUENCE [LARGE SCALE GENOMIC DNA]</scope>
    <source>
        <strain evidence="3">S-27</strain>
    </source>
</reference>
<dbReference type="RefSeq" id="WP_126595164.1">
    <property type="nucleotide sequence ID" value="NZ_BIFQ01000001.1"/>
</dbReference>
<dbReference type="EMBL" id="BIFQ01000001">
    <property type="protein sequence ID" value="GCE03959.1"/>
    <property type="molecule type" value="Genomic_DNA"/>
</dbReference>
<dbReference type="Pfam" id="PF03235">
    <property type="entry name" value="GmrSD_N"/>
    <property type="match status" value="1"/>
</dbReference>
<dbReference type="OrthoDB" id="9770340at2"/>
<accession>A0A401ZAT6</accession>
<evidence type="ECO:0000313" key="3">
    <source>
        <dbReference type="Proteomes" id="UP000287224"/>
    </source>
</evidence>
<dbReference type="InterPro" id="IPR004919">
    <property type="entry name" value="GmrSD_N"/>
</dbReference>
<dbReference type="AlphaFoldDB" id="A0A401ZAT6"/>
<evidence type="ECO:0000313" key="2">
    <source>
        <dbReference type="EMBL" id="GCE03959.1"/>
    </source>
</evidence>
<comment type="caution">
    <text evidence="2">The sequence shown here is derived from an EMBL/GenBank/DDBJ whole genome shotgun (WGS) entry which is preliminary data.</text>
</comment>
<dbReference type="PANTHER" id="PTHR39639">
    <property type="entry name" value="CHROMOSOME 16, WHOLE GENOME SHOTGUN SEQUENCE"/>
    <property type="match status" value="1"/>
</dbReference>
<proteinExistence type="predicted"/>
<gene>
    <name evidence="2" type="ORF">KDAU_12880</name>
</gene>
<dbReference type="Proteomes" id="UP000287224">
    <property type="component" value="Unassembled WGS sequence"/>
</dbReference>
<name>A0A401ZAT6_9CHLR</name>
<sequence>MDLQQEIDARRAEIRSDNYAMSIGELISLYENEEIDIHPEFQRFYRWDAWQKSRLIESLLLGIPIPPIFVSQREDGVWDVVDGLQRLSTIFEFAGVLQDEHKKVKPPLVLMETKYLPSLNGVVWGDSSEDQQHKLQLRQTSLIDEAPSAPKALNKTQRLLIKRAKIQVSIILKESDERSKYDLFQRLNTGGSSLSSQELRNCILVSTNHHMYEWIRDLSQDENFTSCVSLTDRAIDEQYDVELVLRFLVFRSLEGEILKNIGDLDDFLTRQMEKIALSKDYDMEKESTYFKGTFSLLANTTKGNSFRKYDAAKNKFTGGFLVSAFEMVALGIGYNLDFINTHPVDIEEKIKQIWSTREFTRNSGSGVRASTRIAKTIPLSRRLFRP</sequence>
<organism evidence="2 3">
    <name type="scientific">Dictyobacter aurantiacus</name>
    <dbReference type="NCBI Taxonomy" id="1936993"/>
    <lineage>
        <taxon>Bacteria</taxon>
        <taxon>Bacillati</taxon>
        <taxon>Chloroflexota</taxon>
        <taxon>Ktedonobacteria</taxon>
        <taxon>Ktedonobacterales</taxon>
        <taxon>Dictyobacteraceae</taxon>
        <taxon>Dictyobacter</taxon>
    </lineage>
</organism>
<feature type="domain" description="GmrSD restriction endonucleases N-terminal" evidence="1">
    <location>
        <begin position="28"/>
        <end position="204"/>
    </location>
</feature>
<keyword evidence="3" id="KW-1185">Reference proteome</keyword>
<protein>
    <recommendedName>
        <fullName evidence="1">GmrSD restriction endonucleases N-terminal domain-containing protein</fullName>
    </recommendedName>
</protein>
<evidence type="ECO:0000259" key="1">
    <source>
        <dbReference type="Pfam" id="PF03235"/>
    </source>
</evidence>
<dbReference type="PANTHER" id="PTHR39639:SF1">
    <property type="entry name" value="DUF262 DOMAIN-CONTAINING PROTEIN"/>
    <property type="match status" value="1"/>
</dbReference>